<proteinExistence type="predicted"/>
<gene>
    <name evidence="3" type="ORF">PGLA1383_LOCUS50452</name>
</gene>
<dbReference type="EMBL" id="CAJNNV010031154">
    <property type="protein sequence ID" value="CAE8634838.1"/>
    <property type="molecule type" value="Genomic_DNA"/>
</dbReference>
<evidence type="ECO:0000256" key="2">
    <source>
        <dbReference type="SAM" id="Phobius"/>
    </source>
</evidence>
<keyword evidence="4" id="KW-1185">Reference proteome</keyword>
<organism evidence="3 4">
    <name type="scientific">Polarella glacialis</name>
    <name type="common">Dinoflagellate</name>
    <dbReference type="NCBI Taxonomy" id="89957"/>
    <lineage>
        <taxon>Eukaryota</taxon>
        <taxon>Sar</taxon>
        <taxon>Alveolata</taxon>
        <taxon>Dinophyceae</taxon>
        <taxon>Suessiales</taxon>
        <taxon>Suessiaceae</taxon>
        <taxon>Polarella</taxon>
    </lineage>
</organism>
<feature type="region of interest" description="Disordered" evidence="1">
    <location>
        <begin position="20"/>
        <end position="44"/>
    </location>
</feature>
<keyword evidence="2" id="KW-1133">Transmembrane helix</keyword>
<evidence type="ECO:0000256" key="1">
    <source>
        <dbReference type="SAM" id="MobiDB-lite"/>
    </source>
</evidence>
<sequence length="162" mass="16913">DRLKLPLKGDMPSMLAAAEAACSQELPAKDPEAPQDGAAPSPEEPKGCFGLTYQVAVVKALQAPELPDPEIQIVHQIKGGDVDWALGAALVHALESARVGKQDMFAARSMREAAAVEVLPGCASDTAPVVLIACFMAAIGAVLLLRRVVPKIAPCSVEEKAH</sequence>
<feature type="transmembrane region" description="Helical" evidence="2">
    <location>
        <begin position="127"/>
        <end position="145"/>
    </location>
</feature>
<protein>
    <submittedName>
        <fullName evidence="3">Uncharacterized protein</fullName>
    </submittedName>
</protein>
<reference evidence="3" key="1">
    <citation type="submission" date="2021-02" db="EMBL/GenBank/DDBJ databases">
        <authorList>
            <person name="Dougan E. K."/>
            <person name="Rhodes N."/>
            <person name="Thang M."/>
            <person name="Chan C."/>
        </authorList>
    </citation>
    <scope>NUCLEOTIDE SEQUENCE</scope>
</reference>
<dbReference type="AlphaFoldDB" id="A0A813HAH0"/>
<comment type="caution">
    <text evidence="3">The sequence shown here is derived from an EMBL/GenBank/DDBJ whole genome shotgun (WGS) entry which is preliminary data.</text>
</comment>
<accession>A0A813HAH0</accession>
<dbReference type="OrthoDB" id="436197at2759"/>
<feature type="non-terminal residue" evidence="3">
    <location>
        <position position="1"/>
    </location>
</feature>
<name>A0A813HAH0_POLGL</name>
<evidence type="ECO:0000313" key="4">
    <source>
        <dbReference type="Proteomes" id="UP000654075"/>
    </source>
</evidence>
<dbReference type="Proteomes" id="UP000654075">
    <property type="component" value="Unassembled WGS sequence"/>
</dbReference>
<evidence type="ECO:0000313" key="3">
    <source>
        <dbReference type="EMBL" id="CAE8634838.1"/>
    </source>
</evidence>
<keyword evidence="2" id="KW-0472">Membrane</keyword>
<keyword evidence="2" id="KW-0812">Transmembrane</keyword>